<reference evidence="2 3" key="1">
    <citation type="submission" date="2018-11" db="EMBL/GenBank/DDBJ databases">
        <title>Genome assembly of Steccherinum ochraceum LE-BIN_3174, the white-rot fungus of the Steccherinaceae family (The Residual Polyporoid clade, Polyporales, Basidiomycota).</title>
        <authorList>
            <person name="Fedorova T.V."/>
            <person name="Glazunova O.A."/>
            <person name="Landesman E.O."/>
            <person name="Moiseenko K.V."/>
            <person name="Psurtseva N.V."/>
            <person name="Savinova O.S."/>
            <person name="Shakhova N.V."/>
            <person name="Tyazhelova T.V."/>
            <person name="Vasina D.V."/>
        </authorList>
    </citation>
    <scope>NUCLEOTIDE SEQUENCE [LARGE SCALE GENOMIC DNA]</scope>
    <source>
        <strain evidence="2 3">LE-BIN_3174</strain>
    </source>
</reference>
<accession>A0A4R0RE07</accession>
<dbReference type="Pfam" id="PF00651">
    <property type="entry name" value="BTB"/>
    <property type="match status" value="1"/>
</dbReference>
<dbReference type="AlphaFoldDB" id="A0A4R0RE07"/>
<dbReference type="EMBL" id="RWJN01000276">
    <property type="protein sequence ID" value="TCD63775.1"/>
    <property type="molecule type" value="Genomic_DNA"/>
</dbReference>
<organism evidence="2 3">
    <name type="scientific">Steccherinum ochraceum</name>
    <dbReference type="NCBI Taxonomy" id="92696"/>
    <lineage>
        <taxon>Eukaryota</taxon>
        <taxon>Fungi</taxon>
        <taxon>Dikarya</taxon>
        <taxon>Basidiomycota</taxon>
        <taxon>Agaricomycotina</taxon>
        <taxon>Agaricomycetes</taxon>
        <taxon>Polyporales</taxon>
        <taxon>Steccherinaceae</taxon>
        <taxon>Steccherinum</taxon>
    </lineage>
</organism>
<name>A0A4R0RE07_9APHY</name>
<dbReference type="OrthoDB" id="3036049at2759"/>
<dbReference type="InterPro" id="IPR000210">
    <property type="entry name" value="BTB/POZ_dom"/>
</dbReference>
<dbReference type="CDD" id="cd18186">
    <property type="entry name" value="BTB_POZ_ZBTB_KLHL-like"/>
    <property type="match status" value="1"/>
</dbReference>
<sequence length="362" mass="41152">MSSEASTLKRQRTESYSTGNVVDTCGKTSFGTYSMGLPRTDTLILPPFMADIETRHPDLWFEDGSVILSAKDTLFRVYKGILCDASPVFRDLFTVPQPPDREMMEGCPVIRLNDSEEDMENFLKVLFQGIRAMRTVEGPVAASVYWPITRALIRLGDKYQVDELLEEGKERLQARLPGTLAAWDELYYPHGIEDDEDVWPDSVHAIAMANLASQHNMAEVHVRALYRCTLLEPATLVGGCPGPEGTREYLSPPDLARCMAARTALVKWDVLMRFNLLSTPQKLDCCPRGYKKIRILLTDYDHLMSDLSMPLDFLGRASWVRRRCEEAHLCTDCTELYMNAYSNTRQAMFSELRIYMGIYSNQ</sequence>
<feature type="domain" description="BTB" evidence="1">
    <location>
        <begin position="64"/>
        <end position="135"/>
    </location>
</feature>
<dbReference type="SMART" id="SM00225">
    <property type="entry name" value="BTB"/>
    <property type="match status" value="1"/>
</dbReference>
<evidence type="ECO:0000259" key="1">
    <source>
        <dbReference type="PROSITE" id="PS50097"/>
    </source>
</evidence>
<dbReference type="InterPro" id="IPR011333">
    <property type="entry name" value="SKP1/BTB/POZ_sf"/>
</dbReference>
<gene>
    <name evidence="2" type="ORF">EIP91_004958</name>
</gene>
<dbReference type="Proteomes" id="UP000292702">
    <property type="component" value="Unassembled WGS sequence"/>
</dbReference>
<protein>
    <recommendedName>
        <fullName evidence="1">BTB domain-containing protein</fullName>
    </recommendedName>
</protein>
<dbReference type="PROSITE" id="PS50097">
    <property type="entry name" value="BTB"/>
    <property type="match status" value="1"/>
</dbReference>
<proteinExistence type="predicted"/>
<evidence type="ECO:0000313" key="3">
    <source>
        <dbReference type="Proteomes" id="UP000292702"/>
    </source>
</evidence>
<comment type="caution">
    <text evidence="2">The sequence shown here is derived from an EMBL/GenBank/DDBJ whole genome shotgun (WGS) entry which is preliminary data.</text>
</comment>
<evidence type="ECO:0000313" key="2">
    <source>
        <dbReference type="EMBL" id="TCD63775.1"/>
    </source>
</evidence>
<keyword evidence="3" id="KW-1185">Reference proteome</keyword>
<dbReference type="Gene3D" id="3.30.710.10">
    <property type="entry name" value="Potassium Channel Kv1.1, Chain A"/>
    <property type="match status" value="1"/>
</dbReference>